<evidence type="ECO:0000256" key="3">
    <source>
        <dbReference type="ARBA" id="ARBA00022679"/>
    </source>
</evidence>
<dbReference type="SUPFAM" id="SSF75217">
    <property type="entry name" value="alpha/beta knot"/>
    <property type="match status" value="1"/>
</dbReference>
<dbReference type="PANTHER" id="PTHR43191">
    <property type="entry name" value="RRNA METHYLTRANSFERASE 3"/>
    <property type="match status" value="1"/>
</dbReference>
<sequence length="250" mass="27558">MISKNKIKLVRALETKKGREKQGLFVAEGPKVVGDLLAAGFELVELFEEEKDIKKVSFLQHPQGKLGIFKLPEQTKTKAGECETAVGAKRKVLLGENELALALDGVQDPGNLGTIIRVADWFGIERIFCSMDTADCWNPKVVQATMGSIARVKMYYLNLNELINSLPTDYPIYGTLLDGEDIYEEKLSANGLIVMGNEGNGISAAIRQRVNRKLLIPNFSVGTTRAESLNVAIATAVVCSEFKRREQKKV</sequence>
<dbReference type="Pfam" id="PF22435">
    <property type="entry name" value="MRM3-like_sub_bind"/>
    <property type="match status" value="1"/>
</dbReference>
<dbReference type="GO" id="GO:0006396">
    <property type="term" value="P:RNA processing"/>
    <property type="evidence" value="ECO:0007669"/>
    <property type="project" value="InterPro"/>
</dbReference>
<evidence type="ECO:0000256" key="1">
    <source>
        <dbReference type="ARBA" id="ARBA00007228"/>
    </source>
</evidence>
<evidence type="ECO:0000259" key="5">
    <source>
        <dbReference type="Pfam" id="PF22435"/>
    </source>
</evidence>
<dbReference type="GO" id="GO:0032259">
    <property type="term" value="P:methylation"/>
    <property type="evidence" value="ECO:0007669"/>
    <property type="project" value="UniProtKB-KW"/>
</dbReference>
<dbReference type="InterPro" id="IPR051259">
    <property type="entry name" value="rRNA_Methyltransferase"/>
</dbReference>
<dbReference type="InterPro" id="IPR029028">
    <property type="entry name" value="Alpha/beta_knot_MTases"/>
</dbReference>
<dbReference type="PANTHER" id="PTHR43191:SF2">
    <property type="entry name" value="RRNA METHYLTRANSFERASE 3, MITOCHONDRIAL"/>
    <property type="match status" value="1"/>
</dbReference>
<comment type="similarity">
    <text evidence="1">Belongs to the class IV-like SAM-binding methyltransferase superfamily. RNA methyltransferase TrmH family.</text>
</comment>
<dbReference type="EMBL" id="CP024728">
    <property type="protein sequence ID" value="ATV31856.1"/>
    <property type="molecule type" value="Genomic_DNA"/>
</dbReference>
<feature type="domain" description="MRM3-like substrate binding" evidence="5">
    <location>
        <begin position="5"/>
        <end position="53"/>
    </location>
</feature>
<name>A0A2D3LMN8_PREIN</name>
<feature type="domain" description="tRNA/rRNA methyltransferase SpoU type" evidence="4">
    <location>
        <begin position="99"/>
        <end position="239"/>
    </location>
</feature>
<dbReference type="Gene3D" id="3.40.1280.10">
    <property type="match status" value="1"/>
</dbReference>
<dbReference type="GO" id="GO:0008173">
    <property type="term" value="F:RNA methyltransferase activity"/>
    <property type="evidence" value="ECO:0007669"/>
    <property type="project" value="InterPro"/>
</dbReference>
<dbReference type="InterPro" id="IPR029064">
    <property type="entry name" value="Ribosomal_eL30-like_sf"/>
</dbReference>
<evidence type="ECO:0000313" key="7">
    <source>
        <dbReference type="Proteomes" id="UP000230742"/>
    </source>
</evidence>
<dbReference type="Pfam" id="PF00588">
    <property type="entry name" value="SpoU_methylase"/>
    <property type="match status" value="1"/>
</dbReference>
<evidence type="ECO:0000259" key="4">
    <source>
        <dbReference type="Pfam" id="PF00588"/>
    </source>
</evidence>
<dbReference type="InterPro" id="IPR029026">
    <property type="entry name" value="tRNA_m1G_MTases_N"/>
</dbReference>
<dbReference type="GO" id="GO:0003723">
    <property type="term" value="F:RNA binding"/>
    <property type="evidence" value="ECO:0007669"/>
    <property type="project" value="InterPro"/>
</dbReference>
<dbReference type="SUPFAM" id="SSF55315">
    <property type="entry name" value="L30e-like"/>
    <property type="match status" value="1"/>
</dbReference>
<dbReference type="Proteomes" id="UP000230742">
    <property type="component" value="Chromosome 2"/>
</dbReference>
<dbReference type="RefSeq" id="WP_100014752.1">
    <property type="nucleotide sequence ID" value="NZ_CP024728.1"/>
</dbReference>
<reference evidence="6 7" key="1">
    <citation type="submission" date="2017-11" db="EMBL/GenBank/DDBJ databases">
        <title>Genome sequencing of Prevotella intermedia KCOM 1949.</title>
        <authorList>
            <person name="Kook J.-K."/>
            <person name="Park S.-N."/>
            <person name="Lim Y.K."/>
        </authorList>
    </citation>
    <scope>NUCLEOTIDE SEQUENCE [LARGE SCALE GENOMIC DNA]</scope>
    <source>
        <strain evidence="6 7">KCOM 1949</strain>
    </source>
</reference>
<dbReference type="AlphaFoldDB" id="A0A2D3LMN8"/>
<gene>
    <name evidence="6" type="ORF">CTM46_10055</name>
</gene>
<proteinExistence type="inferred from homology"/>
<keyword evidence="3 6" id="KW-0808">Transferase</keyword>
<evidence type="ECO:0000256" key="2">
    <source>
        <dbReference type="ARBA" id="ARBA00022603"/>
    </source>
</evidence>
<dbReference type="InterPro" id="IPR001537">
    <property type="entry name" value="SpoU_MeTrfase"/>
</dbReference>
<dbReference type="InterPro" id="IPR053888">
    <property type="entry name" value="MRM3-like_sub_bind"/>
</dbReference>
<dbReference type="Gene3D" id="3.30.1330.30">
    <property type="match status" value="1"/>
</dbReference>
<accession>A0A2D3LMN8</accession>
<keyword evidence="2 6" id="KW-0489">Methyltransferase</keyword>
<dbReference type="CDD" id="cd18109">
    <property type="entry name" value="SpoU-like_RNA-MTase"/>
    <property type="match status" value="1"/>
</dbReference>
<organism evidence="6 7">
    <name type="scientific">Prevotella intermedia</name>
    <dbReference type="NCBI Taxonomy" id="28131"/>
    <lineage>
        <taxon>Bacteria</taxon>
        <taxon>Pseudomonadati</taxon>
        <taxon>Bacteroidota</taxon>
        <taxon>Bacteroidia</taxon>
        <taxon>Bacteroidales</taxon>
        <taxon>Prevotellaceae</taxon>
        <taxon>Prevotella</taxon>
    </lineage>
</organism>
<protein>
    <submittedName>
        <fullName evidence="6">RNA methyltransferase</fullName>
    </submittedName>
</protein>
<evidence type="ECO:0000313" key="6">
    <source>
        <dbReference type="EMBL" id="ATV31856.1"/>
    </source>
</evidence>